<dbReference type="InterPro" id="IPR011989">
    <property type="entry name" value="ARM-like"/>
</dbReference>
<dbReference type="Proteomes" id="UP000253562">
    <property type="component" value="Unassembled WGS sequence"/>
</dbReference>
<sequence length="341" mass="37158">MSLPAALKTSFAILFTLLVLVGTGQAEPVVEPSPLDHSLEQEKAISLLIRQLDADQFAQRRKATEELAKFGKQAIPAMEQAAQIGSGEVASRTIDLLKTLAVSPDAQTASSALSALQRLAAGGNKTASSMAAGAIAQLKRKLGPYRIVETEPNPPMQPAAGFQRSVRISNTNGNREIDVTENGERVVVRTSLDGSVRVTWHLPDGQEKTVQADSADQLKKQDQASFAKLQELIKIADNGPGRFPGIENRPRDRMPAPRFGNDLDPFTRAPQDAAKQAPPERPALPQQPLEEAEKPDFNAVKRRLGEMLQRMDQQGMKGITPLELKRLDDALRQIEITDRDA</sequence>
<proteinExistence type="predicted"/>
<reference evidence="2 3" key="1">
    <citation type="submission" date="2018-07" db="EMBL/GenBank/DDBJ databases">
        <title>Comparative genomes isolates from brazilian mangrove.</title>
        <authorList>
            <person name="De Araujo J.E."/>
            <person name="Taketani R.G."/>
            <person name="Silva M.C.P."/>
            <person name="Lourenco M.V."/>
            <person name="Oliveira V.M."/>
            <person name="Andreote F.D."/>
        </authorList>
    </citation>
    <scope>NUCLEOTIDE SEQUENCE [LARGE SCALE GENOMIC DNA]</scope>
    <source>
        <strain evidence="2 3">HEX PRIS-MGV</strain>
    </source>
</reference>
<dbReference type="AlphaFoldDB" id="A0A368KUF6"/>
<evidence type="ECO:0000313" key="2">
    <source>
        <dbReference type="EMBL" id="RCS49257.1"/>
    </source>
</evidence>
<accession>A0A368KUF6</accession>
<dbReference type="OrthoDB" id="271351at2"/>
<dbReference type="EMBL" id="QPEX01000024">
    <property type="protein sequence ID" value="RCS49257.1"/>
    <property type="molecule type" value="Genomic_DNA"/>
</dbReference>
<evidence type="ECO:0008006" key="4">
    <source>
        <dbReference type="Google" id="ProtNLM"/>
    </source>
</evidence>
<name>A0A368KUF6_9BACT</name>
<evidence type="ECO:0000256" key="1">
    <source>
        <dbReference type="SAM" id="MobiDB-lite"/>
    </source>
</evidence>
<comment type="caution">
    <text evidence="2">The sequence shown here is derived from an EMBL/GenBank/DDBJ whole genome shotgun (WGS) entry which is preliminary data.</text>
</comment>
<protein>
    <recommendedName>
        <fullName evidence="4">HEAT repeat domain-containing protein</fullName>
    </recommendedName>
</protein>
<feature type="region of interest" description="Disordered" evidence="1">
    <location>
        <begin position="239"/>
        <end position="298"/>
    </location>
</feature>
<evidence type="ECO:0000313" key="3">
    <source>
        <dbReference type="Proteomes" id="UP000253562"/>
    </source>
</evidence>
<organism evidence="2 3">
    <name type="scientific">Bremerella cremea</name>
    <dbReference type="NCBI Taxonomy" id="1031537"/>
    <lineage>
        <taxon>Bacteria</taxon>
        <taxon>Pseudomonadati</taxon>
        <taxon>Planctomycetota</taxon>
        <taxon>Planctomycetia</taxon>
        <taxon>Pirellulales</taxon>
        <taxon>Pirellulaceae</taxon>
        <taxon>Bremerella</taxon>
    </lineage>
</organism>
<dbReference type="SUPFAM" id="SSF48371">
    <property type="entry name" value="ARM repeat"/>
    <property type="match status" value="1"/>
</dbReference>
<gene>
    <name evidence="2" type="ORF">DTL42_12020</name>
</gene>
<dbReference type="RefSeq" id="WP_114368973.1">
    <property type="nucleotide sequence ID" value="NZ_QPEX01000024.1"/>
</dbReference>
<dbReference type="Gene3D" id="1.25.10.10">
    <property type="entry name" value="Leucine-rich Repeat Variant"/>
    <property type="match status" value="1"/>
</dbReference>
<dbReference type="InterPro" id="IPR016024">
    <property type="entry name" value="ARM-type_fold"/>
</dbReference>